<reference evidence="11" key="1">
    <citation type="journal article" date="2014" name="Int. J. Syst. Evol. Microbiol.">
        <title>Complete genome sequence of Corynebacterium casei LMG S-19264T (=DSM 44701T), isolated from a smear-ripened cheese.</title>
        <authorList>
            <consortium name="US DOE Joint Genome Institute (JGI-PGF)"/>
            <person name="Walter F."/>
            <person name="Albersmeier A."/>
            <person name="Kalinowski J."/>
            <person name="Ruckert C."/>
        </authorList>
    </citation>
    <scope>NUCLEOTIDE SEQUENCE</scope>
    <source>
        <strain evidence="11">CGMCC 1.15178</strain>
    </source>
</reference>
<keyword evidence="7" id="KW-0804">Transcription</keyword>
<dbReference type="Gene3D" id="1.10.10.60">
    <property type="entry name" value="Homeodomain-like"/>
    <property type="match status" value="2"/>
</dbReference>
<dbReference type="Pfam" id="PF12833">
    <property type="entry name" value="HTH_18"/>
    <property type="match status" value="1"/>
</dbReference>
<dbReference type="SMART" id="SM00448">
    <property type="entry name" value="REC"/>
    <property type="match status" value="1"/>
</dbReference>
<reference evidence="11" key="2">
    <citation type="submission" date="2020-09" db="EMBL/GenBank/DDBJ databases">
        <authorList>
            <person name="Sun Q."/>
            <person name="Zhou Y."/>
        </authorList>
    </citation>
    <scope>NUCLEOTIDE SEQUENCE</scope>
    <source>
        <strain evidence="11">CGMCC 1.15178</strain>
    </source>
</reference>
<dbReference type="PROSITE" id="PS50110">
    <property type="entry name" value="RESPONSE_REGULATORY"/>
    <property type="match status" value="1"/>
</dbReference>
<evidence type="ECO:0000259" key="9">
    <source>
        <dbReference type="PROSITE" id="PS01124"/>
    </source>
</evidence>
<evidence type="ECO:0000313" key="12">
    <source>
        <dbReference type="Proteomes" id="UP000612456"/>
    </source>
</evidence>
<comment type="caution">
    <text evidence="11">The sequence shown here is derived from an EMBL/GenBank/DDBJ whole genome shotgun (WGS) entry which is preliminary data.</text>
</comment>
<dbReference type="SUPFAM" id="SSF52172">
    <property type="entry name" value="CheY-like"/>
    <property type="match status" value="1"/>
</dbReference>
<comment type="subcellular location">
    <subcellularLocation>
        <location evidence="1">Cytoplasm</location>
    </subcellularLocation>
</comment>
<dbReference type="Gene3D" id="3.40.50.2300">
    <property type="match status" value="1"/>
</dbReference>
<gene>
    <name evidence="11" type="ORF">GCM10010911_32810</name>
</gene>
<dbReference type="PRINTS" id="PR00032">
    <property type="entry name" value="HTHARAC"/>
</dbReference>
<dbReference type="SMART" id="SM00342">
    <property type="entry name" value="HTH_ARAC"/>
    <property type="match status" value="1"/>
</dbReference>
<evidence type="ECO:0000256" key="4">
    <source>
        <dbReference type="ARBA" id="ARBA00023012"/>
    </source>
</evidence>
<dbReference type="AlphaFoldDB" id="A0A917DVE5"/>
<evidence type="ECO:0000256" key="1">
    <source>
        <dbReference type="ARBA" id="ARBA00004496"/>
    </source>
</evidence>
<accession>A0A917DVE5</accession>
<dbReference type="PANTHER" id="PTHR42713:SF3">
    <property type="entry name" value="TRANSCRIPTIONAL REGULATORY PROTEIN HPTR"/>
    <property type="match status" value="1"/>
</dbReference>
<sequence>MIADDEELLRTGLTKMIERMELPVVVVGTASDGLQALDMIAVHEPHVLLTDIRMPNMDGLELIENLAKNQHHIRTIILSGYDDFDYARKALRSGCSDYLVKPPIFTELSELLHSIYLEFSLELEKLIEESKKNEILHRSQVLLKTDFLRTLLVKKNNVSTKRWIEQGDRLGINLGSDTYAVAILRSEKRFERTQKYSTADWELFKYACLNITGEIVDGALSFYDEQEQLVILLPNRYSFEESCEKLQETRMNLSHYLHLSFSVALSASYPFHAIAEAYVEANRLLSVRLLREKSVLVTSKELIHYVNEDVTHHLKQLGELQDSDSLSEIQMKLNHWLETVKIAAYTPQALEKLKQELRVALLTLTQKPPMKQIEHESGFFSSQWLEQLGHADSYSDQLEPIHQMIEQLARQQKAGPHQNQTVEKATAYIQKYYNRSINLVSISEHVHMNPAYFSVMFKKKSGIGVIEFLTEVRMEKAKKLLVETELKTYQIAELVGYNDPAYFSNIFKRQCGITPHEYRNTAAINVTRNQ</sequence>
<dbReference type="GO" id="GO:0000160">
    <property type="term" value="P:phosphorelay signal transduction system"/>
    <property type="evidence" value="ECO:0007669"/>
    <property type="project" value="UniProtKB-KW"/>
</dbReference>
<evidence type="ECO:0000256" key="8">
    <source>
        <dbReference type="PROSITE-ProRule" id="PRU00169"/>
    </source>
</evidence>
<dbReference type="InterPro" id="IPR001789">
    <property type="entry name" value="Sig_transdc_resp-reg_receiver"/>
</dbReference>
<evidence type="ECO:0000313" key="11">
    <source>
        <dbReference type="EMBL" id="GGD72352.1"/>
    </source>
</evidence>
<keyword evidence="6 11" id="KW-0238">DNA-binding</keyword>
<dbReference type="PROSITE" id="PS01124">
    <property type="entry name" value="HTH_ARAC_FAMILY_2"/>
    <property type="match status" value="1"/>
</dbReference>
<evidence type="ECO:0000256" key="3">
    <source>
        <dbReference type="ARBA" id="ARBA00022553"/>
    </source>
</evidence>
<dbReference type="SUPFAM" id="SSF46689">
    <property type="entry name" value="Homeodomain-like"/>
    <property type="match status" value="2"/>
</dbReference>
<evidence type="ECO:0000256" key="6">
    <source>
        <dbReference type="ARBA" id="ARBA00023125"/>
    </source>
</evidence>
<feature type="modified residue" description="4-aspartylphosphate" evidence="8">
    <location>
        <position position="51"/>
    </location>
</feature>
<dbReference type="InterPro" id="IPR011006">
    <property type="entry name" value="CheY-like_superfamily"/>
</dbReference>
<dbReference type="CDD" id="cd17536">
    <property type="entry name" value="REC_YesN-like"/>
    <property type="match status" value="1"/>
</dbReference>
<dbReference type="InterPro" id="IPR020449">
    <property type="entry name" value="Tscrpt_reg_AraC-type_HTH"/>
</dbReference>
<dbReference type="GO" id="GO:0003700">
    <property type="term" value="F:DNA-binding transcription factor activity"/>
    <property type="evidence" value="ECO:0007669"/>
    <property type="project" value="InterPro"/>
</dbReference>
<dbReference type="InterPro" id="IPR009057">
    <property type="entry name" value="Homeodomain-like_sf"/>
</dbReference>
<dbReference type="PANTHER" id="PTHR42713">
    <property type="entry name" value="HISTIDINE KINASE-RELATED"/>
    <property type="match status" value="1"/>
</dbReference>
<keyword evidence="5" id="KW-0805">Transcription regulation</keyword>
<feature type="domain" description="Response regulatory" evidence="10">
    <location>
        <begin position="1"/>
        <end position="116"/>
    </location>
</feature>
<dbReference type="Proteomes" id="UP000612456">
    <property type="component" value="Unassembled WGS sequence"/>
</dbReference>
<name>A0A917DVE5_9BACL</name>
<evidence type="ECO:0000256" key="2">
    <source>
        <dbReference type="ARBA" id="ARBA00022490"/>
    </source>
</evidence>
<feature type="domain" description="HTH araC/xylS-type" evidence="9">
    <location>
        <begin position="423"/>
        <end position="521"/>
    </location>
</feature>
<protein>
    <submittedName>
        <fullName evidence="11">DNA-binding response regulator</fullName>
    </submittedName>
</protein>
<dbReference type="InterPro" id="IPR018060">
    <property type="entry name" value="HTH_AraC"/>
</dbReference>
<dbReference type="GO" id="GO:0005737">
    <property type="term" value="C:cytoplasm"/>
    <property type="evidence" value="ECO:0007669"/>
    <property type="project" value="UniProtKB-SubCell"/>
</dbReference>
<keyword evidence="4" id="KW-0902">Two-component regulatory system</keyword>
<keyword evidence="3 8" id="KW-0597">Phosphoprotein</keyword>
<dbReference type="GO" id="GO:0043565">
    <property type="term" value="F:sequence-specific DNA binding"/>
    <property type="evidence" value="ECO:0007669"/>
    <property type="project" value="InterPro"/>
</dbReference>
<evidence type="ECO:0000256" key="7">
    <source>
        <dbReference type="ARBA" id="ARBA00023163"/>
    </source>
</evidence>
<proteinExistence type="predicted"/>
<dbReference type="Pfam" id="PF00072">
    <property type="entry name" value="Response_reg"/>
    <property type="match status" value="1"/>
</dbReference>
<evidence type="ECO:0000256" key="5">
    <source>
        <dbReference type="ARBA" id="ARBA00023015"/>
    </source>
</evidence>
<keyword evidence="2" id="KW-0963">Cytoplasm</keyword>
<keyword evidence="12" id="KW-1185">Reference proteome</keyword>
<organism evidence="11 12">
    <name type="scientific">Paenibacillus nasutitermitis</name>
    <dbReference type="NCBI Taxonomy" id="1652958"/>
    <lineage>
        <taxon>Bacteria</taxon>
        <taxon>Bacillati</taxon>
        <taxon>Bacillota</taxon>
        <taxon>Bacilli</taxon>
        <taxon>Bacillales</taxon>
        <taxon>Paenibacillaceae</taxon>
        <taxon>Paenibacillus</taxon>
    </lineage>
</organism>
<evidence type="ECO:0000259" key="10">
    <source>
        <dbReference type="PROSITE" id="PS50110"/>
    </source>
</evidence>
<dbReference type="InterPro" id="IPR051552">
    <property type="entry name" value="HptR"/>
</dbReference>
<dbReference type="EMBL" id="BMHP01000002">
    <property type="protein sequence ID" value="GGD72352.1"/>
    <property type="molecule type" value="Genomic_DNA"/>
</dbReference>